<dbReference type="InterPro" id="IPR036291">
    <property type="entry name" value="NAD(P)-bd_dom_sf"/>
</dbReference>
<dbReference type="EMBL" id="NAAC01000009">
    <property type="protein sequence ID" value="RDJ13075.1"/>
    <property type="molecule type" value="Genomic_DNA"/>
</dbReference>
<dbReference type="PANTHER" id="PTHR14239">
    <property type="entry name" value="DUDULIN-RELATED"/>
    <property type="match status" value="1"/>
</dbReference>
<organism evidence="3 4">
    <name type="scientific">Rhizobium grahamii</name>
    <dbReference type="NCBI Taxonomy" id="1120045"/>
    <lineage>
        <taxon>Bacteria</taxon>
        <taxon>Pseudomonadati</taxon>
        <taxon>Pseudomonadota</taxon>
        <taxon>Alphaproteobacteria</taxon>
        <taxon>Hyphomicrobiales</taxon>
        <taxon>Rhizobiaceae</taxon>
        <taxon>Rhizobium/Agrobacterium group</taxon>
        <taxon>Rhizobium</taxon>
    </lineage>
</organism>
<reference evidence="3 4" key="1">
    <citation type="submission" date="2017-03" db="EMBL/GenBank/DDBJ databases">
        <title>Genome analysis of Rhizobial strains effectives or ineffectives for nitrogen fixation isolated from bean seeds.</title>
        <authorList>
            <person name="Peralta H."/>
            <person name="Aguilar-Vera A."/>
            <person name="Mora Y."/>
            <person name="Vargas-Lagunas C."/>
            <person name="Girard L."/>
            <person name="Mora J."/>
        </authorList>
    </citation>
    <scope>NUCLEOTIDE SEQUENCE [LARGE SCALE GENOMIC DNA]</scope>
    <source>
        <strain evidence="3 4">CCGM3</strain>
    </source>
</reference>
<sequence length="220" mass="22914">MSGSTLTLLIVGTGNVGCALAKRFARTSHQVLLGSRDHKTGQAAAEQLGVRGGDAASFVSEADVIFIAVPFVNLPETLDRLGAIDGKIIVDCTNPLTSDYMQLTIGHTDSAGETCQRLAPHSKVVKAFNAIFAEVVSADSSYGSITPQVFLAGDDADSKQRVAALVRDIGYDAIDTGGIACARYLEPLAELIIQLAYAQGRGTAFTPVMLAAASSAPVDQ</sequence>
<comment type="caution">
    <text evidence="3">The sequence shown here is derived from an EMBL/GenBank/DDBJ whole genome shotgun (WGS) entry which is preliminary data.</text>
</comment>
<gene>
    <name evidence="3" type="ORF">B5K06_09935</name>
</gene>
<dbReference type="OrthoDB" id="7557417at2"/>
<protein>
    <submittedName>
        <fullName evidence="3">NADP oxidoreductase</fullName>
    </submittedName>
</protein>
<keyword evidence="1" id="KW-0560">Oxidoreductase</keyword>
<evidence type="ECO:0000313" key="3">
    <source>
        <dbReference type="EMBL" id="RDJ13075.1"/>
    </source>
</evidence>
<dbReference type="RefSeq" id="WP_114713809.1">
    <property type="nucleotide sequence ID" value="NZ_KZ857259.1"/>
</dbReference>
<dbReference type="GO" id="GO:0016491">
    <property type="term" value="F:oxidoreductase activity"/>
    <property type="evidence" value="ECO:0007669"/>
    <property type="project" value="UniProtKB-KW"/>
</dbReference>
<dbReference type="Proteomes" id="UP000254939">
    <property type="component" value="Unassembled WGS sequence"/>
</dbReference>
<dbReference type="InterPro" id="IPR028939">
    <property type="entry name" value="P5C_Rdtase_cat_N"/>
</dbReference>
<dbReference type="Gene3D" id="3.40.50.720">
    <property type="entry name" value="NAD(P)-binding Rossmann-like Domain"/>
    <property type="match status" value="1"/>
</dbReference>
<evidence type="ECO:0000313" key="4">
    <source>
        <dbReference type="Proteomes" id="UP000254939"/>
    </source>
</evidence>
<feature type="domain" description="Pyrroline-5-carboxylate reductase catalytic N-terminal" evidence="2">
    <location>
        <begin position="10"/>
        <end position="95"/>
    </location>
</feature>
<accession>A0A370KSB9</accession>
<proteinExistence type="predicted"/>
<dbReference type="InterPro" id="IPR051267">
    <property type="entry name" value="STEAP_metalloreductase"/>
</dbReference>
<evidence type="ECO:0000259" key="2">
    <source>
        <dbReference type="Pfam" id="PF03807"/>
    </source>
</evidence>
<evidence type="ECO:0000256" key="1">
    <source>
        <dbReference type="ARBA" id="ARBA00023002"/>
    </source>
</evidence>
<dbReference type="AlphaFoldDB" id="A0A370KSB9"/>
<dbReference type="SUPFAM" id="SSF51735">
    <property type="entry name" value="NAD(P)-binding Rossmann-fold domains"/>
    <property type="match status" value="1"/>
</dbReference>
<dbReference type="Pfam" id="PF03807">
    <property type="entry name" value="F420_oxidored"/>
    <property type="match status" value="1"/>
</dbReference>
<name>A0A370KSB9_9HYPH</name>